<evidence type="ECO:0000256" key="6">
    <source>
        <dbReference type="ARBA" id="ARBA00023163"/>
    </source>
</evidence>
<dbReference type="GO" id="GO:2000143">
    <property type="term" value="P:negative regulation of DNA-templated transcription initiation"/>
    <property type="evidence" value="ECO:0007669"/>
    <property type="project" value="TreeGrafter"/>
</dbReference>
<feature type="domain" description="SpoVT-AbrB" evidence="7">
    <location>
        <begin position="76"/>
        <end position="119"/>
    </location>
</feature>
<dbReference type="GO" id="GO:0051301">
    <property type="term" value="P:cell division"/>
    <property type="evidence" value="ECO:0007669"/>
    <property type="project" value="UniProtKB-KW"/>
</dbReference>
<reference evidence="8" key="1">
    <citation type="journal article" date="2013" name="Environ. Microbiol.">
        <title>Microbiota from the distal guts of lean and obese adolescents exhibit partial functional redundancy besides clear differences in community structure.</title>
        <authorList>
            <person name="Ferrer M."/>
            <person name="Ruiz A."/>
            <person name="Lanza F."/>
            <person name="Haange S.B."/>
            <person name="Oberbach A."/>
            <person name="Till H."/>
            <person name="Bargiela R."/>
            <person name="Campoy C."/>
            <person name="Segura M.T."/>
            <person name="Richter M."/>
            <person name="von Bergen M."/>
            <person name="Seifert J."/>
            <person name="Suarez A."/>
        </authorList>
    </citation>
    <scope>NUCLEOTIDE SEQUENCE</scope>
</reference>
<dbReference type="InterPro" id="IPR003444">
    <property type="entry name" value="MraZ"/>
</dbReference>
<comment type="caution">
    <text evidence="8">The sequence shown here is derived from an EMBL/GenBank/DDBJ whole genome shotgun (WGS) entry which is preliminary data.</text>
</comment>
<dbReference type="PANTHER" id="PTHR34701">
    <property type="entry name" value="TRANSCRIPTIONAL REGULATOR MRAZ"/>
    <property type="match status" value="1"/>
</dbReference>
<dbReference type="SUPFAM" id="SSF89447">
    <property type="entry name" value="AbrB/MazE/MraZ-like"/>
    <property type="match status" value="1"/>
</dbReference>
<dbReference type="CDD" id="cd16321">
    <property type="entry name" value="MraZ_C"/>
    <property type="match status" value="1"/>
</dbReference>
<keyword evidence="8" id="KW-0131">Cell cycle</keyword>
<feature type="domain" description="SpoVT-AbrB" evidence="7">
    <location>
        <begin position="5"/>
        <end position="47"/>
    </location>
</feature>
<evidence type="ECO:0000259" key="7">
    <source>
        <dbReference type="PROSITE" id="PS51740"/>
    </source>
</evidence>
<dbReference type="InterPro" id="IPR035642">
    <property type="entry name" value="MraZ_N"/>
</dbReference>
<evidence type="ECO:0000313" key="8">
    <source>
        <dbReference type="EMBL" id="EKC57168.1"/>
    </source>
</evidence>
<keyword evidence="6" id="KW-0804">Transcription</keyword>
<organism evidence="8">
    <name type="scientific">human gut metagenome</name>
    <dbReference type="NCBI Taxonomy" id="408170"/>
    <lineage>
        <taxon>unclassified sequences</taxon>
        <taxon>metagenomes</taxon>
        <taxon>organismal metagenomes</taxon>
    </lineage>
</organism>
<keyword evidence="4" id="KW-0805">Transcription regulation</keyword>
<proteinExistence type="inferred from homology"/>
<keyword evidence="3" id="KW-0677">Repeat</keyword>
<dbReference type="InterPro" id="IPR020603">
    <property type="entry name" value="MraZ_dom"/>
</dbReference>
<evidence type="ECO:0000256" key="5">
    <source>
        <dbReference type="ARBA" id="ARBA00023125"/>
    </source>
</evidence>
<dbReference type="CDD" id="cd16320">
    <property type="entry name" value="MraZ_N"/>
    <property type="match status" value="1"/>
</dbReference>
<dbReference type="NCBIfam" id="TIGR00242">
    <property type="entry name" value="division/cell wall cluster transcriptional repressor MraZ"/>
    <property type="match status" value="1"/>
</dbReference>
<dbReference type="InterPro" id="IPR037914">
    <property type="entry name" value="SpoVT-AbrB_sf"/>
</dbReference>
<evidence type="ECO:0000256" key="3">
    <source>
        <dbReference type="ARBA" id="ARBA00022737"/>
    </source>
</evidence>
<dbReference type="EMBL" id="AJWZ01007343">
    <property type="protein sequence ID" value="EKC57168.1"/>
    <property type="molecule type" value="Genomic_DNA"/>
</dbReference>
<dbReference type="InterPro" id="IPR038619">
    <property type="entry name" value="MraZ_sf"/>
</dbReference>
<accession>K1SHX9</accession>
<keyword evidence="5" id="KW-0238">DNA-binding</keyword>
<dbReference type="HAMAP" id="MF_01008">
    <property type="entry name" value="MraZ"/>
    <property type="match status" value="1"/>
</dbReference>
<keyword evidence="8" id="KW-0132">Cell division</keyword>
<dbReference type="InterPro" id="IPR007159">
    <property type="entry name" value="SpoVT-AbrB_dom"/>
</dbReference>
<protein>
    <recommendedName>
        <fullName evidence="1">Transcriptional regulator MraZ</fullName>
    </recommendedName>
</protein>
<dbReference type="Pfam" id="PF02381">
    <property type="entry name" value="MraZ"/>
    <property type="match status" value="2"/>
</dbReference>
<sequence>MLMGEYHHNIDDKGRLTIPSKFRDDLGEKFVITRGLENCLFAYSLEDFQKIVAELQKIPFTKKDARQFMRFFLSGATTVEFDKQGRINISSPLISYAELKKECIIIGTGDRLEIWSSNNWNDFFDSTKDNMSDIAENLFSNNIDL</sequence>
<dbReference type="GO" id="GO:0003700">
    <property type="term" value="F:DNA-binding transcription factor activity"/>
    <property type="evidence" value="ECO:0007669"/>
    <property type="project" value="InterPro"/>
</dbReference>
<dbReference type="FunFam" id="3.40.1550.20:FF:000002">
    <property type="entry name" value="Transcriptional regulator MraZ"/>
    <property type="match status" value="1"/>
</dbReference>
<name>K1SHX9_9ZZZZ</name>
<dbReference type="InterPro" id="IPR035644">
    <property type="entry name" value="MraZ_C"/>
</dbReference>
<evidence type="ECO:0000256" key="1">
    <source>
        <dbReference type="ARBA" id="ARBA00013860"/>
    </source>
</evidence>
<gene>
    <name evidence="8" type="ORF">OBE_10672</name>
</gene>
<dbReference type="Gene3D" id="3.40.1550.20">
    <property type="entry name" value="Transcriptional regulator MraZ domain"/>
    <property type="match status" value="1"/>
</dbReference>
<dbReference type="AlphaFoldDB" id="K1SHX9"/>
<dbReference type="PANTHER" id="PTHR34701:SF1">
    <property type="entry name" value="TRANSCRIPTIONAL REGULATOR MRAZ"/>
    <property type="match status" value="1"/>
</dbReference>
<dbReference type="GO" id="GO:0000976">
    <property type="term" value="F:transcription cis-regulatory region binding"/>
    <property type="evidence" value="ECO:0007669"/>
    <property type="project" value="TreeGrafter"/>
</dbReference>
<evidence type="ECO:0000256" key="2">
    <source>
        <dbReference type="ARBA" id="ARBA00022490"/>
    </source>
</evidence>
<dbReference type="PROSITE" id="PS51740">
    <property type="entry name" value="SPOVT_ABRB"/>
    <property type="match status" value="2"/>
</dbReference>
<evidence type="ECO:0000256" key="4">
    <source>
        <dbReference type="ARBA" id="ARBA00023015"/>
    </source>
</evidence>
<keyword evidence="2" id="KW-0963">Cytoplasm</keyword>